<name>A0AAJ0EY80_9PEZI</name>
<evidence type="ECO:0000256" key="1">
    <source>
        <dbReference type="SAM" id="MobiDB-lite"/>
    </source>
</evidence>
<dbReference type="AlphaFoldDB" id="A0AAJ0EY80"/>
<evidence type="ECO:0000313" key="2">
    <source>
        <dbReference type="EMBL" id="KAK1675909.1"/>
    </source>
</evidence>
<dbReference type="RefSeq" id="XP_060429912.1">
    <property type="nucleotide sequence ID" value="XM_060565420.1"/>
</dbReference>
<keyword evidence="3" id="KW-1185">Reference proteome</keyword>
<dbReference type="GeneID" id="85449946"/>
<proteinExistence type="predicted"/>
<gene>
    <name evidence="2" type="ORF">BDP55DRAFT_116834</name>
</gene>
<feature type="region of interest" description="Disordered" evidence="1">
    <location>
        <begin position="25"/>
        <end position="102"/>
    </location>
</feature>
<sequence>MESSDEAILTELNLSRPRCVVGRSCYGGAPQSHQPTSTPKLIPHPTSDASASITPSQCRLLSPRLASSTSTQHQPQPATSARRQPSTTDRPPAFTSIRLQAS</sequence>
<dbReference type="Proteomes" id="UP001224890">
    <property type="component" value="Unassembled WGS sequence"/>
</dbReference>
<evidence type="ECO:0000313" key="3">
    <source>
        <dbReference type="Proteomes" id="UP001224890"/>
    </source>
</evidence>
<reference evidence="2" key="1">
    <citation type="submission" date="2021-06" db="EMBL/GenBank/DDBJ databases">
        <title>Comparative genomics, transcriptomics and evolutionary studies reveal genomic signatures of adaptation to plant cell wall in hemibiotrophic fungi.</title>
        <authorList>
            <consortium name="DOE Joint Genome Institute"/>
            <person name="Baroncelli R."/>
            <person name="Diaz J.F."/>
            <person name="Benocci T."/>
            <person name="Peng M."/>
            <person name="Battaglia E."/>
            <person name="Haridas S."/>
            <person name="Andreopoulos W."/>
            <person name="Labutti K."/>
            <person name="Pangilinan J."/>
            <person name="Floch G.L."/>
            <person name="Makela M.R."/>
            <person name="Henrissat B."/>
            <person name="Grigoriev I.V."/>
            <person name="Crouch J.A."/>
            <person name="De Vries R.P."/>
            <person name="Sukno S.A."/>
            <person name="Thon M.R."/>
        </authorList>
    </citation>
    <scope>NUCLEOTIDE SEQUENCE</scope>
    <source>
        <strain evidence="2">CBS 193.32</strain>
    </source>
</reference>
<dbReference type="EMBL" id="JAHMHR010000019">
    <property type="protein sequence ID" value="KAK1675909.1"/>
    <property type="molecule type" value="Genomic_DNA"/>
</dbReference>
<feature type="compositionally biased region" description="Polar residues" evidence="1">
    <location>
        <begin position="47"/>
        <end position="89"/>
    </location>
</feature>
<organism evidence="2 3">
    <name type="scientific">Colletotrichum godetiae</name>
    <dbReference type="NCBI Taxonomy" id="1209918"/>
    <lineage>
        <taxon>Eukaryota</taxon>
        <taxon>Fungi</taxon>
        <taxon>Dikarya</taxon>
        <taxon>Ascomycota</taxon>
        <taxon>Pezizomycotina</taxon>
        <taxon>Sordariomycetes</taxon>
        <taxon>Hypocreomycetidae</taxon>
        <taxon>Glomerellales</taxon>
        <taxon>Glomerellaceae</taxon>
        <taxon>Colletotrichum</taxon>
        <taxon>Colletotrichum acutatum species complex</taxon>
    </lineage>
</organism>
<comment type="caution">
    <text evidence="2">The sequence shown here is derived from an EMBL/GenBank/DDBJ whole genome shotgun (WGS) entry which is preliminary data.</text>
</comment>
<accession>A0AAJ0EY80</accession>
<protein>
    <submittedName>
        <fullName evidence="2">Uncharacterized protein</fullName>
    </submittedName>
</protein>